<feature type="binding site" evidence="2">
    <location>
        <begin position="68"/>
        <end position="70"/>
    </location>
    <ligand>
        <name>substrate</name>
    </ligand>
</feature>
<keyword evidence="2" id="KW-0479">Metal-binding</keyword>
<evidence type="ECO:0000256" key="1">
    <source>
        <dbReference type="ARBA" id="ARBA00022679"/>
    </source>
</evidence>
<gene>
    <name evidence="3" type="ORF">C7382_11210</name>
</gene>
<dbReference type="OrthoDB" id="4191603at2"/>
<feature type="binding site" evidence="2">
    <location>
        <begin position="24"/>
        <end position="27"/>
    </location>
    <ligand>
        <name>substrate</name>
    </ligand>
</feature>
<evidence type="ECO:0000313" key="4">
    <source>
        <dbReference type="Proteomes" id="UP000245462"/>
    </source>
</evidence>
<feature type="binding site" evidence="2">
    <location>
        <position position="191"/>
    </location>
    <ligand>
        <name>substrate</name>
    </ligand>
</feature>
<dbReference type="RefSeq" id="WP_116679650.1">
    <property type="nucleotide sequence ID" value="NZ_JBGXZY010000043.1"/>
</dbReference>
<dbReference type="InterPro" id="IPR018520">
    <property type="entry name" value="UPP_synth-like_CS"/>
</dbReference>
<feature type="binding site" evidence="2">
    <location>
        <position position="210"/>
    </location>
    <ligand>
        <name>Mg(2+)</name>
        <dbReference type="ChEBI" id="CHEBI:18420"/>
    </ligand>
</feature>
<feature type="binding site" evidence="2">
    <location>
        <position position="28"/>
    </location>
    <ligand>
        <name>substrate</name>
    </ligand>
</feature>
<keyword evidence="1 2" id="KW-0808">Transferase</keyword>
<dbReference type="CDD" id="cd00475">
    <property type="entry name" value="Cis_IPPS"/>
    <property type="match status" value="1"/>
</dbReference>
<feature type="binding site" evidence="2">
    <location>
        <position position="40"/>
    </location>
    <ligand>
        <name>substrate</name>
    </ligand>
</feature>
<feature type="binding site" evidence="2">
    <location>
        <position position="72"/>
    </location>
    <ligand>
        <name>substrate</name>
    </ligand>
</feature>
<feature type="binding site" evidence="2">
    <location>
        <position position="23"/>
    </location>
    <ligand>
        <name>Mg(2+)</name>
        <dbReference type="ChEBI" id="CHEBI:18420"/>
    </ligand>
</feature>
<evidence type="ECO:0000313" key="3">
    <source>
        <dbReference type="EMBL" id="PVZ08669.1"/>
    </source>
</evidence>
<dbReference type="HAMAP" id="MF_01139">
    <property type="entry name" value="ISPT"/>
    <property type="match status" value="1"/>
</dbReference>
<comment type="cofactor">
    <cofactor evidence="2">
        <name>Mg(2+)</name>
        <dbReference type="ChEBI" id="CHEBI:18420"/>
    </cofactor>
    <text evidence="2">Binds 2 magnesium ions per subunit.</text>
</comment>
<keyword evidence="4" id="KW-1185">Reference proteome</keyword>
<keyword evidence="2" id="KW-0460">Magnesium</keyword>
<feature type="active site" description="Proton acceptor" evidence="2">
    <location>
        <position position="71"/>
    </location>
</feature>
<protein>
    <recommendedName>
        <fullName evidence="2">Isoprenyl transferase</fullName>
        <ecNumber evidence="2">2.5.1.-</ecNumber>
    </recommendedName>
</protein>
<dbReference type="AlphaFoldDB" id="A0A2U1F956"/>
<dbReference type="EMBL" id="QEKY01000012">
    <property type="protein sequence ID" value="PVZ08669.1"/>
    <property type="molecule type" value="Genomic_DNA"/>
</dbReference>
<dbReference type="PROSITE" id="PS01066">
    <property type="entry name" value="UPP_SYNTHASE"/>
    <property type="match status" value="1"/>
</dbReference>
<dbReference type="GO" id="GO:0000287">
    <property type="term" value="F:magnesium ion binding"/>
    <property type="evidence" value="ECO:0007669"/>
    <property type="project" value="UniProtKB-UniRule"/>
</dbReference>
<feature type="binding site" evidence="2">
    <location>
        <position position="36"/>
    </location>
    <ligand>
        <name>substrate</name>
    </ligand>
</feature>
<name>A0A2U1F956_9PORP</name>
<sequence length="258" mass="28882">MASDNEKLPSIASVPRHIALVMDGNGRWAKMRGKERYEGHAAGVDALRVVLRAAADYGVEYLTAYTFSTENWNRPEEEVRALMGLFVTAIMNELLDLMENNVRLLAIGDFDRLPEDVRTSLEQGIRKTAGNTGLSLVLALSYSSRWELTDTARRLAVQVRDGAIAPEDIDEALISGQLSTSGIPDPDLFIRTGGEKRISNFLMWQMAYTELVFTDTLWPDFNADCLRQAIEEYSSRERRFGKTSEQIALSGTNNKLNL</sequence>
<comment type="caution">
    <text evidence="3">The sequence shown here is derived from an EMBL/GenBank/DDBJ whole genome shotgun (WGS) entry which is preliminary data.</text>
</comment>
<feature type="binding site" evidence="2">
    <location>
        <position position="74"/>
    </location>
    <ligand>
        <name>substrate</name>
    </ligand>
</feature>
<dbReference type="GO" id="GO:0045547">
    <property type="term" value="F:ditrans,polycis-polyprenyl diphosphate synthase [(2E,6E)-farnesyl diphosphate specific] activity"/>
    <property type="evidence" value="ECO:0007669"/>
    <property type="project" value="TreeGrafter"/>
</dbReference>
<dbReference type="PANTHER" id="PTHR10291">
    <property type="entry name" value="DEHYDRODOLICHYL DIPHOSPHATE SYNTHASE FAMILY MEMBER"/>
    <property type="match status" value="1"/>
</dbReference>
<dbReference type="NCBIfam" id="NF011405">
    <property type="entry name" value="PRK14830.1"/>
    <property type="match status" value="1"/>
</dbReference>
<feature type="binding site" evidence="2">
    <location>
        <begin position="197"/>
        <end position="199"/>
    </location>
    <ligand>
        <name>substrate</name>
    </ligand>
</feature>
<dbReference type="GeneID" id="94551112"/>
<dbReference type="GO" id="GO:0016094">
    <property type="term" value="P:polyprenol biosynthetic process"/>
    <property type="evidence" value="ECO:0007669"/>
    <property type="project" value="TreeGrafter"/>
</dbReference>
<dbReference type="Gene3D" id="3.40.1180.10">
    <property type="entry name" value="Decaprenyl diphosphate synthase-like"/>
    <property type="match status" value="1"/>
</dbReference>
<dbReference type="InterPro" id="IPR036424">
    <property type="entry name" value="UPP_synth-like_sf"/>
</dbReference>
<dbReference type="EC" id="2.5.1.-" evidence="2"/>
<evidence type="ECO:0000256" key="2">
    <source>
        <dbReference type="HAMAP-Rule" id="MF_01139"/>
    </source>
</evidence>
<accession>A0A2U1F956</accession>
<dbReference type="NCBIfam" id="TIGR00055">
    <property type="entry name" value="uppS"/>
    <property type="match status" value="1"/>
</dbReference>
<dbReference type="InterPro" id="IPR001441">
    <property type="entry name" value="UPP_synth-like"/>
</dbReference>
<dbReference type="Proteomes" id="UP000245462">
    <property type="component" value="Unassembled WGS sequence"/>
</dbReference>
<proteinExistence type="inferred from homology"/>
<comment type="function">
    <text evidence="2">Catalyzes the condensation of isopentenyl diphosphate (IPP) with allylic pyrophosphates generating different type of terpenoids.</text>
</comment>
<comment type="subunit">
    <text evidence="2">Homodimer.</text>
</comment>
<dbReference type="FunFam" id="3.40.1180.10:FF:000001">
    <property type="entry name" value="(2E,6E)-farnesyl-diphosphate-specific ditrans,polycis-undecaprenyl-diphosphate synthase"/>
    <property type="match status" value="1"/>
</dbReference>
<dbReference type="PANTHER" id="PTHR10291:SF0">
    <property type="entry name" value="DEHYDRODOLICHYL DIPHOSPHATE SYNTHASE 2"/>
    <property type="match status" value="1"/>
</dbReference>
<dbReference type="SUPFAM" id="SSF64005">
    <property type="entry name" value="Undecaprenyl diphosphate synthase"/>
    <property type="match status" value="1"/>
</dbReference>
<comment type="similarity">
    <text evidence="2">Belongs to the UPP synthase family.</text>
</comment>
<dbReference type="Pfam" id="PF01255">
    <property type="entry name" value="Prenyltransf"/>
    <property type="match status" value="1"/>
</dbReference>
<reference evidence="3 4" key="1">
    <citation type="submission" date="2018-04" db="EMBL/GenBank/DDBJ databases">
        <title>Genomic Encyclopedia of Type Strains, Phase IV (KMG-IV): sequencing the most valuable type-strain genomes for metagenomic binning, comparative biology and taxonomic classification.</title>
        <authorList>
            <person name="Goeker M."/>
        </authorList>
    </citation>
    <scope>NUCLEOTIDE SEQUENCE [LARGE SCALE GENOMIC DNA]</scope>
    <source>
        <strain evidence="3 4">DSM 28520</strain>
    </source>
</reference>
<feature type="active site" evidence="2">
    <location>
        <position position="23"/>
    </location>
</feature>
<organism evidence="3 4">
    <name type="scientific">Porphyromonas loveana</name>
    <dbReference type="NCBI Taxonomy" id="1884669"/>
    <lineage>
        <taxon>Bacteria</taxon>
        <taxon>Pseudomonadati</taxon>
        <taxon>Bacteroidota</taxon>
        <taxon>Bacteroidia</taxon>
        <taxon>Bacteroidales</taxon>
        <taxon>Porphyromonadaceae</taxon>
        <taxon>Porphyromonas</taxon>
    </lineage>
</organism>